<evidence type="ECO:0000313" key="3">
    <source>
        <dbReference type="Proteomes" id="UP000324222"/>
    </source>
</evidence>
<sequence>MISLERQQRHARQQDNKNKQKRNHQAWMVLTKLVMLSSRNLCTCFARRMSKAAEDEEDEEDVDTKMVS</sequence>
<evidence type="ECO:0000256" key="1">
    <source>
        <dbReference type="SAM" id="MobiDB-lite"/>
    </source>
</evidence>
<gene>
    <name evidence="2" type="ORF">E2C01_056952</name>
</gene>
<comment type="caution">
    <text evidence="2">The sequence shown here is derived from an EMBL/GenBank/DDBJ whole genome shotgun (WGS) entry which is preliminary data.</text>
</comment>
<feature type="region of interest" description="Disordered" evidence="1">
    <location>
        <begin position="1"/>
        <end position="24"/>
    </location>
</feature>
<protein>
    <submittedName>
        <fullName evidence="2">Uncharacterized protein</fullName>
    </submittedName>
</protein>
<dbReference type="AlphaFoldDB" id="A0A5B7GVI4"/>
<feature type="compositionally biased region" description="Basic and acidic residues" evidence="1">
    <location>
        <begin position="1"/>
        <end position="18"/>
    </location>
</feature>
<reference evidence="2 3" key="1">
    <citation type="submission" date="2019-05" db="EMBL/GenBank/DDBJ databases">
        <title>Another draft genome of Portunus trituberculatus and its Hox gene families provides insights of decapod evolution.</title>
        <authorList>
            <person name="Jeong J.-H."/>
            <person name="Song I."/>
            <person name="Kim S."/>
            <person name="Choi T."/>
            <person name="Kim D."/>
            <person name="Ryu S."/>
            <person name="Kim W."/>
        </authorList>
    </citation>
    <scope>NUCLEOTIDE SEQUENCE [LARGE SCALE GENOMIC DNA]</scope>
    <source>
        <tissue evidence="2">Muscle</tissue>
    </source>
</reference>
<dbReference type="EMBL" id="VSRR010020130">
    <property type="protein sequence ID" value="MPC62862.1"/>
    <property type="molecule type" value="Genomic_DNA"/>
</dbReference>
<evidence type="ECO:0000313" key="2">
    <source>
        <dbReference type="EMBL" id="MPC62862.1"/>
    </source>
</evidence>
<name>A0A5B7GVI4_PORTR</name>
<accession>A0A5B7GVI4</accession>
<organism evidence="2 3">
    <name type="scientific">Portunus trituberculatus</name>
    <name type="common">Swimming crab</name>
    <name type="synonym">Neptunus trituberculatus</name>
    <dbReference type="NCBI Taxonomy" id="210409"/>
    <lineage>
        <taxon>Eukaryota</taxon>
        <taxon>Metazoa</taxon>
        <taxon>Ecdysozoa</taxon>
        <taxon>Arthropoda</taxon>
        <taxon>Crustacea</taxon>
        <taxon>Multicrustacea</taxon>
        <taxon>Malacostraca</taxon>
        <taxon>Eumalacostraca</taxon>
        <taxon>Eucarida</taxon>
        <taxon>Decapoda</taxon>
        <taxon>Pleocyemata</taxon>
        <taxon>Brachyura</taxon>
        <taxon>Eubrachyura</taxon>
        <taxon>Portunoidea</taxon>
        <taxon>Portunidae</taxon>
        <taxon>Portuninae</taxon>
        <taxon>Portunus</taxon>
    </lineage>
</organism>
<keyword evidence="3" id="KW-1185">Reference proteome</keyword>
<proteinExistence type="predicted"/>
<dbReference type="Proteomes" id="UP000324222">
    <property type="component" value="Unassembled WGS sequence"/>
</dbReference>